<gene>
    <name evidence="2" type="ORF">ABE957_00865</name>
</gene>
<name>A0ABV1N0I5_9GAMM</name>
<dbReference type="InterPro" id="IPR025557">
    <property type="entry name" value="DUF4282"/>
</dbReference>
<keyword evidence="3" id="KW-1185">Reference proteome</keyword>
<organism evidence="2 3">
    <name type="scientific">Halomonas pelophila</name>
    <dbReference type="NCBI Taxonomy" id="3151122"/>
    <lineage>
        <taxon>Bacteria</taxon>
        <taxon>Pseudomonadati</taxon>
        <taxon>Pseudomonadota</taxon>
        <taxon>Gammaproteobacteria</taxon>
        <taxon>Oceanospirillales</taxon>
        <taxon>Halomonadaceae</taxon>
        <taxon>Halomonas</taxon>
    </lineage>
</organism>
<accession>A0ABV1N0I5</accession>
<evidence type="ECO:0000256" key="1">
    <source>
        <dbReference type="SAM" id="Phobius"/>
    </source>
</evidence>
<keyword evidence="1" id="KW-1133">Transmembrane helix</keyword>
<evidence type="ECO:0000313" key="2">
    <source>
        <dbReference type="EMBL" id="MEQ6887227.1"/>
    </source>
</evidence>
<dbReference type="Proteomes" id="UP001472978">
    <property type="component" value="Unassembled WGS sequence"/>
</dbReference>
<dbReference type="Pfam" id="PF14110">
    <property type="entry name" value="DUF4282"/>
    <property type="match status" value="1"/>
</dbReference>
<dbReference type="RefSeq" id="WP_349756748.1">
    <property type="nucleotide sequence ID" value="NZ_JBEGCI010000001.1"/>
</dbReference>
<feature type="transmembrane region" description="Helical" evidence="1">
    <location>
        <begin position="45"/>
        <end position="65"/>
    </location>
</feature>
<comment type="caution">
    <text evidence="2">The sequence shown here is derived from an EMBL/GenBank/DDBJ whole genome shotgun (WGS) entry which is preliminary data.</text>
</comment>
<reference evidence="2 3" key="1">
    <citation type="submission" date="2024-05" db="EMBL/GenBank/DDBJ databases">
        <title>Halomonas sp. CS7 16S ribosomal RNA gene Genome sequencing and assembly.</title>
        <authorList>
            <person name="Yook S."/>
        </authorList>
    </citation>
    <scope>NUCLEOTIDE SEQUENCE [LARGE SCALE GENOMIC DNA]</scope>
    <source>
        <strain evidence="2 3">CS7</strain>
    </source>
</reference>
<proteinExistence type="predicted"/>
<evidence type="ECO:0000313" key="3">
    <source>
        <dbReference type="Proteomes" id="UP001472978"/>
    </source>
</evidence>
<feature type="transmembrane region" description="Helical" evidence="1">
    <location>
        <begin position="20"/>
        <end position="39"/>
    </location>
</feature>
<dbReference type="EMBL" id="JBEGCI010000001">
    <property type="protein sequence ID" value="MEQ6887227.1"/>
    <property type="molecule type" value="Genomic_DNA"/>
</dbReference>
<keyword evidence="1" id="KW-0812">Transmembrane</keyword>
<keyword evidence="1" id="KW-0472">Membrane</keyword>
<protein>
    <submittedName>
        <fullName evidence="2">DUF4282 domain-containing protein</fullName>
    </submittedName>
</protein>
<sequence length="87" mass="9562">MKKLLTFNTMVTPKIITIIYWLLCFGAVVGGIGLMFSGYRGPSAGTIFIGLVTIAGGILSARIWCELLIVLFKIHDNLKVIAERPHQ</sequence>